<dbReference type="Proteomes" id="UP000518752">
    <property type="component" value="Unassembled WGS sequence"/>
</dbReference>
<evidence type="ECO:0000313" key="2">
    <source>
        <dbReference type="EMBL" id="KAF5387246.1"/>
    </source>
</evidence>
<protein>
    <recommendedName>
        <fullName evidence="4">BTB domain-containing protein</fullName>
    </recommendedName>
</protein>
<reference evidence="2 3" key="1">
    <citation type="journal article" date="2020" name="ISME J.">
        <title>Uncovering the hidden diversity of litter-decomposition mechanisms in mushroom-forming fungi.</title>
        <authorList>
            <person name="Floudas D."/>
            <person name="Bentzer J."/>
            <person name="Ahren D."/>
            <person name="Johansson T."/>
            <person name="Persson P."/>
            <person name="Tunlid A."/>
        </authorList>
    </citation>
    <scope>NUCLEOTIDE SEQUENCE [LARGE SCALE GENOMIC DNA]</scope>
    <source>
        <strain evidence="2 3">CBS 406.79</strain>
    </source>
</reference>
<organism evidence="2 3">
    <name type="scientific">Collybiopsis confluens</name>
    <dbReference type="NCBI Taxonomy" id="2823264"/>
    <lineage>
        <taxon>Eukaryota</taxon>
        <taxon>Fungi</taxon>
        <taxon>Dikarya</taxon>
        <taxon>Basidiomycota</taxon>
        <taxon>Agaricomycotina</taxon>
        <taxon>Agaricomycetes</taxon>
        <taxon>Agaricomycetidae</taxon>
        <taxon>Agaricales</taxon>
        <taxon>Marasmiineae</taxon>
        <taxon>Omphalotaceae</taxon>
        <taxon>Collybiopsis</taxon>
    </lineage>
</organism>
<comment type="caution">
    <text evidence="2">The sequence shown here is derived from an EMBL/GenBank/DDBJ whole genome shotgun (WGS) entry which is preliminary data.</text>
</comment>
<dbReference type="EMBL" id="JAACJN010000034">
    <property type="protein sequence ID" value="KAF5387246.1"/>
    <property type="molecule type" value="Genomic_DNA"/>
</dbReference>
<name>A0A8H5MB67_9AGAR</name>
<evidence type="ECO:0008006" key="4">
    <source>
        <dbReference type="Google" id="ProtNLM"/>
    </source>
</evidence>
<feature type="compositionally biased region" description="Polar residues" evidence="1">
    <location>
        <begin position="77"/>
        <end position="101"/>
    </location>
</feature>
<accession>A0A8H5MB67</accession>
<sequence>MQDTQDTPSTPRPGDLHQAQQDLSLREVEQPTEGAHSPTRPPSSTSSPTSSSVILNSTDSAPNQSPSSSFTSESNTIQFLQFDSSPRIATTPNLEASNEMFNSPLLESAPPSSVQQHSIATSSHIISTGSTDPPHRLLRSPHTPLPLSFGRDQSPPEGRHSTPSFAPERPERRTSRVRWDIPEDWPTDSTFSPAAPGSSFSPSPSVSPSPSTAPTYAGLITPLWTSTPPALRSFPLVAPNPIGTPSPWYHNTPHPLPIFPVFPSMASAGYGPINRTMQAYSDLPGDNRHNPPGSPPPVSQNQHFLPEFTPGTPHMEPHSLPTPGLGAQGPTHSSLGVGQSQYIPQGAYTLSEQIHSRFFLQDGNIDFRVNNVLFRVHRHFFFPNARALLLIGPVLPPVIDLSVFGFSQVEFASFLSLFYPRTIGTYEIHGIQGWTTILKVANVLNFKDIRKLAIQRLDRIAPPVDRIVLSRKYDVQRWVVPAFKELCTSIEPLTNEEGRKLGVEGLMVLTRMKQELQNNLVKYLDSGVIDEMVREMTELDV</sequence>
<evidence type="ECO:0000313" key="3">
    <source>
        <dbReference type="Proteomes" id="UP000518752"/>
    </source>
</evidence>
<feature type="compositionally biased region" description="Low complexity" evidence="1">
    <location>
        <begin position="42"/>
        <end position="76"/>
    </location>
</feature>
<keyword evidence="3" id="KW-1185">Reference proteome</keyword>
<dbReference type="OrthoDB" id="3223099at2759"/>
<feature type="compositionally biased region" description="Low complexity" evidence="1">
    <location>
        <begin position="118"/>
        <end position="131"/>
    </location>
</feature>
<evidence type="ECO:0000256" key="1">
    <source>
        <dbReference type="SAM" id="MobiDB-lite"/>
    </source>
</evidence>
<feature type="compositionally biased region" description="Basic and acidic residues" evidence="1">
    <location>
        <begin position="168"/>
        <end position="181"/>
    </location>
</feature>
<proteinExistence type="predicted"/>
<feature type="region of interest" description="Disordered" evidence="1">
    <location>
        <begin position="1"/>
        <end position="213"/>
    </location>
</feature>
<feature type="region of interest" description="Disordered" evidence="1">
    <location>
        <begin position="281"/>
        <end position="318"/>
    </location>
</feature>
<feature type="compositionally biased region" description="Low complexity" evidence="1">
    <location>
        <begin position="189"/>
        <end position="213"/>
    </location>
</feature>
<gene>
    <name evidence="2" type="ORF">D9757_006856</name>
</gene>
<dbReference type="AlphaFoldDB" id="A0A8H5MB67"/>